<evidence type="ECO:0000313" key="1">
    <source>
        <dbReference type="EMBL" id="GAA3353270.1"/>
    </source>
</evidence>
<dbReference type="EMBL" id="BAAAYK010000038">
    <property type="protein sequence ID" value="GAA3364948.1"/>
    <property type="molecule type" value="Genomic_DNA"/>
</dbReference>
<proteinExistence type="predicted"/>
<accession>A0ABP6S0Q1</accession>
<dbReference type="Proteomes" id="UP001500483">
    <property type="component" value="Unassembled WGS sequence"/>
</dbReference>
<reference evidence="3" key="2">
    <citation type="journal article" date="2019" name="Int. J. Syst. Evol. Microbiol.">
        <title>The Global Catalogue of Microorganisms (GCM) 10K type strain sequencing project: providing services to taxonomists for standard genome sequencing and annotation.</title>
        <authorList>
            <consortium name="The Broad Institute Genomics Platform"/>
            <consortium name="The Broad Institute Genome Sequencing Center for Infectious Disease"/>
            <person name="Wu L."/>
            <person name="Ma J."/>
        </authorList>
    </citation>
    <scope>NUCLEOTIDE SEQUENCE [LARGE SCALE GENOMIC DNA]</scope>
    <source>
        <strain evidence="3">JCM 9687</strain>
    </source>
</reference>
<dbReference type="EMBL" id="BAAAYK010000013">
    <property type="protein sequence ID" value="GAA3353270.1"/>
    <property type="molecule type" value="Genomic_DNA"/>
</dbReference>
<reference evidence="2" key="3">
    <citation type="submission" date="2023-12" db="EMBL/GenBank/DDBJ databases">
        <authorList>
            <person name="Sun Q."/>
            <person name="Inoue M."/>
        </authorList>
    </citation>
    <scope>NUCLEOTIDE SEQUENCE</scope>
    <source>
        <strain evidence="2">JCM 9687</strain>
    </source>
</reference>
<comment type="caution">
    <text evidence="2">The sequence shown here is derived from an EMBL/GenBank/DDBJ whole genome shotgun (WGS) entry which is preliminary data.</text>
</comment>
<reference evidence="2" key="1">
    <citation type="journal article" date="2014" name="Int. J. Syst. Evol. Microbiol.">
        <title>Complete genome of a new Firmicutes species belonging to the dominant human colonic microbiota ('Ruminococcus bicirculans') reveals two chromosomes and a selective capacity to utilize plant glucans.</title>
        <authorList>
            <consortium name="NISC Comparative Sequencing Program"/>
            <person name="Wegmann U."/>
            <person name="Louis P."/>
            <person name="Goesmann A."/>
            <person name="Henrissat B."/>
            <person name="Duncan S.H."/>
            <person name="Flint H.J."/>
        </authorList>
    </citation>
    <scope>NUCLEOTIDE SEQUENCE</scope>
    <source>
        <strain evidence="2">JCM 9687</strain>
    </source>
</reference>
<organism evidence="2 3">
    <name type="scientific">Saccharopolyspora gregorii</name>
    <dbReference type="NCBI Taxonomy" id="33914"/>
    <lineage>
        <taxon>Bacteria</taxon>
        <taxon>Bacillati</taxon>
        <taxon>Actinomycetota</taxon>
        <taxon>Actinomycetes</taxon>
        <taxon>Pseudonocardiales</taxon>
        <taxon>Pseudonocardiaceae</taxon>
        <taxon>Saccharopolyspora</taxon>
    </lineage>
</organism>
<keyword evidence="3" id="KW-1185">Reference proteome</keyword>
<protein>
    <submittedName>
        <fullName evidence="2">Uncharacterized protein</fullName>
    </submittedName>
</protein>
<gene>
    <name evidence="1" type="ORF">GCM10020366_05980</name>
    <name evidence="2" type="ORF">GCM10020366_62910</name>
</gene>
<name>A0ABP6S0Q1_9PSEU</name>
<sequence>MVGIVAELCAVPDCCRLVLGAVKLGAVEFGGGEFGRARTIGSFVLEWNGSRDALDSIAVSAGGARVELGGRGAAGQLACWKATTGSWPSSQLTPMRGVPSWVTSEQS</sequence>
<evidence type="ECO:0000313" key="2">
    <source>
        <dbReference type="EMBL" id="GAA3364948.1"/>
    </source>
</evidence>
<evidence type="ECO:0000313" key="3">
    <source>
        <dbReference type="Proteomes" id="UP001500483"/>
    </source>
</evidence>